<dbReference type="AlphaFoldDB" id="S5DK97"/>
<dbReference type="EMBL" id="KC811124">
    <property type="protein sequence ID" value="AGQ19189.1"/>
    <property type="molecule type" value="Genomic_DNA"/>
</dbReference>
<sequence>MRFTPKINTSGERSKPAIPILKVGILDRIGSNILVKALSRIIFSCPIGCSGETCTQLNIIQANNAYEKNRKNRINKLHIYSV</sequence>
<organism evidence="1">
    <name type="scientific">Candidatus Actinomarina minuta</name>
    <dbReference type="NCBI Taxonomy" id="1389454"/>
    <lineage>
        <taxon>Bacteria</taxon>
        <taxon>Bacillati</taxon>
        <taxon>Actinomycetota</taxon>
        <taxon>Actinomycetes</taxon>
        <taxon>Candidatus Actinomarinidae</taxon>
        <taxon>Candidatus Actinomarinales</taxon>
        <taxon>Candidatus Actinomarineae</taxon>
        <taxon>Candidatus Actinomarinaceae</taxon>
        <taxon>Candidatus Actinomarina</taxon>
    </lineage>
</organism>
<name>S5DK97_9ACTN</name>
<accession>S5DK97</accession>
<proteinExistence type="predicted"/>
<protein>
    <submittedName>
        <fullName evidence="1">MedDCM-OCT-S31-C31-cds36</fullName>
    </submittedName>
</protein>
<evidence type="ECO:0000313" key="1">
    <source>
        <dbReference type="EMBL" id="AGQ19189.1"/>
    </source>
</evidence>
<reference evidence="1" key="1">
    <citation type="journal article" date="2013" name="Sci. Rep.">
        <title>Metagenomics uncovers a new group of low GC and ultra-small marine Actinobacteria.</title>
        <authorList>
            <person name="Ghai R."/>
            <person name="Mizuno C.M."/>
            <person name="Picazo A."/>
            <person name="Camacho A."/>
            <person name="Rodriguez-Valera F."/>
        </authorList>
    </citation>
    <scope>NUCLEOTIDE SEQUENCE</scope>
</reference>